<organism evidence="1 2">
    <name type="scientific">Gordonia phage Fryberger</name>
    <dbReference type="NCBI Taxonomy" id="2250392"/>
    <lineage>
        <taxon>Viruses</taxon>
        <taxon>Duplodnaviria</taxon>
        <taxon>Heunggongvirae</taxon>
        <taxon>Uroviricota</taxon>
        <taxon>Caudoviricetes</taxon>
        <taxon>Ronaldovirus</taxon>
        <taxon>Ronaldovirus fryberger</taxon>
    </lineage>
</organism>
<reference evidence="1 2" key="1">
    <citation type="submission" date="2018-06" db="EMBL/GenBank/DDBJ databases">
        <authorList>
            <person name="Searcy Z.E."/>
            <person name="Delesalle V.A."/>
            <person name="Garlena R.A."/>
            <person name="Russell D.A."/>
            <person name="Pope W.H."/>
            <person name="Jacobs-Sera D."/>
            <person name="Hatfull G.F."/>
        </authorList>
    </citation>
    <scope>NUCLEOTIDE SEQUENCE [LARGE SCALE GENOMIC DNA]</scope>
</reference>
<dbReference type="RefSeq" id="YP_009807694.1">
    <property type="nucleotide sequence ID" value="NC_048027.1"/>
</dbReference>
<dbReference type="KEGG" id="vg:54998582"/>
<proteinExistence type="predicted"/>
<dbReference type="EMBL" id="MH479913">
    <property type="protein sequence ID" value="AXN53556.1"/>
    <property type="molecule type" value="Genomic_DNA"/>
</dbReference>
<sequence length="85" mass="9966">MSRTREEAYKRKRRRLLRETDGICWLCGIEIDMTLEFPDPMSFSADHVYPVGEGHPNAGPLMAAHLRCNQRRGKGTKDIRHQRDW</sequence>
<keyword evidence="1" id="KW-0378">Hydrolase</keyword>
<protein>
    <submittedName>
        <fullName evidence="1">HNH endonuclease</fullName>
    </submittedName>
</protein>
<dbReference type="GO" id="GO:0004519">
    <property type="term" value="F:endonuclease activity"/>
    <property type="evidence" value="ECO:0007669"/>
    <property type="project" value="UniProtKB-KW"/>
</dbReference>
<gene>
    <name evidence="1" type="primary">144</name>
    <name evidence="1" type="ORF">SEA_FRYBERGER_144</name>
</gene>
<keyword evidence="2" id="KW-1185">Reference proteome</keyword>
<dbReference type="GeneID" id="54998582"/>
<name>A0A346FCU2_9CAUD</name>
<evidence type="ECO:0000313" key="2">
    <source>
        <dbReference type="Proteomes" id="UP000259952"/>
    </source>
</evidence>
<keyword evidence="1" id="KW-0540">Nuclease</keyword>
<accession>A0A346FCU2</accession>
<keyword evidence="1" id="KW-0255">Endonuclease</keyword>
<dbReference type="Proteomes" id="UP000259952">
    <property type="component" value="Segment"/>
</dbReference>
<evidence type="ECO:0000313" key="1">
    <source>
        <dbReference type="EMBL" id="AXN53556.1"/>
    </source>
</evidence>
<dbReference type="Gene3D" id="1.10.30.50">
    <property type="match status" value="1"/>
</dbReference>